<organism evidence="2 3">
    <name type="scientific">Puccinia sorghi</name>
    <dbReference type="NCBI Taxonomy" id="27349"/>
    <lineage>
        <taxon>Eukaryota</taxon>
        <taxon>Fungi</taxon>
        <taxon>Dikarya</taxon>
        <taxon>Basidiomycota</taxon>
        <taxon>Pucciniomycotina</taxon>
        <taxon>Pucciniomycetes</taxon>
        <taxon>Pucciniales</taxon>
        <taxon>Pucciniaceae</taxon>
        <taxon>Puccinia</taxon>
    </lineage>
</organism>
<dbReference type="AlphaFoldDB" id="A0A0L6UX17"/>
<reference evidence="2 3" key="1">
    <citation type="submission" date="2015-08" db="EMBL/GenBank/DDBJ databases">
        <title>Next Generation Sequencing and Analysis of the Genome of Puccinia sorghi L Schw, the Causal Agent of Maize Common Rust.</title>
        <authorList>
            <person name="Rochi L."/>
            <person name="Burguener G."/>
            <person name="Darino M."/>
            <person name="Turjanski A."/>
            <person name="Kreff E."/>
            <person name="Dieguez M.J."/>
            <person name="Sacco F."/>
        </authorList>
    </citation>
    <scope>NUCLEOTIDE SEQUENCE [LARGE SCALE GENOMIC DNA]</scope>
    <source>
        <strain evidence="2 3">RO10H11247</strain>
    </source>
</reference>
<keyword evidence="3" id="KW-1185">Reference proteome</keyword>
<evidence type="ECO:0000313" key="2">
    <source>
        <dbReference type="EMBL" id="KNZ52782.1"/>
    </source>
</evidence>
<evidence type="ECO:0000313" key="3">
    <source>
        <dbReference type="Proteomes" id="UP000037035"/>
    </source>
</evidence>
<dbReference type="EMBL" id="LAVV01008446">
    <property type="protein sequence ID" value="KNZ52782.1"/>
    <property type="molecule type" value="Genomic_DNA"/>
</dbReference>
<proteinExistence type="predicted"/>
<feature type="transmembrane region" description="Helical" evidence="1">
    <location>
        <begin position="156"/>
        <end position="176"/>
    </location>
</feature>
<accession>A0A0L6UX17</accession>
<comment type="caution">
    <text evidence="2">The sequence shown here is derived from an EMBL/GenBank/DDBJ whole genome shotgun (WGS) entry which is preliminary data.</text>
</comment>
<gene>
    <name evidence="2" type="ORF">VP01_344g6</name>
</gene>
<keyword evidence="1" id="KW-0472">Membrane</keyword>
<keyword evidence="1" id="KW-0812">Transmembrane</keyword>
<name>A0A0L6UX17_9BASI</name>
<keyword evidence="1" id="KW-1133">Transmembrane helix</keyword>
<dbReference type="VEuPathDB" id="FungiDB:VP01_344g6"/>
<protein>
    <submittedName>
        <fullName evidence="2">Uncharacterized protein</fullName>
    </submittedName>
</protein>
<evidence type="ECO:0000256" key="1">
    <source>
        <dbReference type="SAM" id="Phobius"/>
    </source>
</evidence>
<feature type="transmembrane region" description="Helical" evidence="1">
    <location>
        <begin position="338"/>
        <end position="356"/>
    </location>
</feature>
<feature type="transmembrane region" description="Helical" evidence="1">
    <location>
        <begin position="362"/>
        <end position="380"/>
    </location>
</feature>
<sequence length="392" mass="44608">MFDIFCVYDLKVGGIRQMTNKFPSMYSLSQKESGMSTGTGTFGCQDVILTPWVIWNSILSEATILIFFATHNSLKSLIISHDMILFYCVDSFSKEKQKKPHLIAVVADKEGGSKKSVSVMIPLRKGIRDHPANMKPPSYIFLLENTQTSTFSCISYSFHVLPTFFYIILFFFTFWVREHSMSAKFAQICIYIGNNPSIFEVLWPAILISLSTLLGTNPIFIILKMSTEIQKKVKEKYYFEFWNVFIIIKGKTQRGLQEAGVEQGFLSAIIPAGVIFAQKDQGNGMEGWKGLCEEKRKGITHLDKLIRLDTGWAKGEGRGSLLSLFWSFWDKLMNLSNVLNSLVAVLCHVVCHLLWLATSCEYLHWVAFLLAWFSIIRLFHHPKRGGNACMLP</sequence>
<dbReference type="Proteomes" id="UP000037035">
    <property type="component" value="Unassembled WGS sequence"/>
</dbReference>
<feature type="transmembrane region" description="Helical" evidence="1">
    <location>
        <begin position="201"/>
        <end position="223"/>
    </location>
</feature>